<evidence type="ECO:0000313" key="2">
    <source>
        <dbReference type="Proteomes" id="UP000198345"/>
    </source>
</evidence>
<comment type="caution">
    <text evidence="1">The sequence shown here is derived from an EMBL/GenBank/DDBJ whole genome shotgun (WGS) entry which is preliminary data.</text>
</comment>
<sequence length="101" mass="12274">MKKKIYSGLGVLVILVSVYCYWQNRYVELRPVILKEYEQPIIFFDNQLYKSAEPNEVPANYYKNIDYVIDRSVEDYIKRDGKIYVRYKLMNDLNLIWNYTL</sequence>
<keyword evidence="2" id="KW-1185">Reference proteome</keyword>
<gene>
    <name evidence="1" type="ORF">B0A66_20190</name>
</gene>
<proteinExistence type="predicted"/>
<protein>
    <submittedName>
        <fullName evidence="1">Uncharacterized protein</fullName>
    </submittedName>
</protein>
<dbReference type="OrthoDB" id="1363165at2"/>
<evidence type="ECO:0000313" key="1">
    <source>
        <dbReference type="EMBL" id="OXA84982.1"/>
    </source>
</evidence>
<dbReference type="EMBL" id="MUGW01000054">
    <property type="protein sequence ID" value="OXA84982.1"/>
    <property type="molecule type" value="Genomic_DNA"/>
</dbReference>
<name>A0A226GSD4_9FLAO</name>
<dbReference type="RefSeq" id="WP_089051659.1">
    <property type="nucleotide sequence ID" value="NZ_FXTV01000019.1"/>
</dbReference>
<dbReference type="AlphaFoldDB" id="A0A226GSD4"/>
<reference evidence="1 2" key="1">
    <citation type="submission" date="2016-11" db="EMBL/GenBank/DDBJ databases">
        <title>Whole genomes of Flavobacteriaceae.</title>
        <authorList>
            <person name="Stine C."/>
            <person name="Li C."/>
            <person name="Tadesse D."/>
        </authorList>
    </citation>
    <scope>NUCLEOTIDE SEQUENCE [LARGE SCALE GENOMIC DNA]</scope>
    <source>
        <strain evidence="1 2">DSM 18292</strain>
    </source>
</reference>
<accession>A0A226GSD4</accession>
<organism evidence="1 2">
    <name type="scientific">Flavobacterium hercynium</name>
    <dbReference type="NCBI Taxonomy" id="387094"/>
    <lineage>
        <taxon>Bacteria</taxon>
        <taxon>Pseudomonadati</taxon>
        <taxon>Bacteroidota</taxon>
        <taxon>Flavobacteriia</taxon>
        <taxon>Flavobacteriales</taxon>
        <taxon>Flavobacteriaceae</taxon>
        <taxon>Flavobacterium</taxon>
    </lineage>
</organism>
<dbReference type="Proteomes" id="UP000198345">
    <property type="component" value="Unassembled WGS sequence"/>
</dbReference>